<keyword evidence="2" id="KW-0820">tRNA-binding</keyword>
<feature type="domain" description="DUS-like FMN-binding" evidence="14">
    <location>
        <begin position="17"/>
        <end position="314"/>
    </location>
</feature>
<dbReference type="Gene3D" id="1.10.1200.80">
    <property type="entry name" value="Putative flavin oxidoreducatase, domain 2"/>
    <property type="match status" value="1"/>
</dbReference>
<gene>
    <name evidence="15" type="ORF">XD87_0323</name>
</gene>
<protein>
    <recommendedName>
        <fullName evidence="11">tRNA-dihydrouridine synthase</fullName>
        <ecNumber evidence="11">1.3.1.-</ecNumber>
    </recommendedName>
</protein>
<evidence type="ECO:0000313" key="15">
    <source>
        <dbReference type="EMBL" id="KUK67104.1"/>
    </source>
</evidence>
<keyword evidence="5 11" id="KW-0819">tRNA processing</keyword>
<dbReference type="InterPro" id="IPR035587">
    <property type="entry name" value="DUS-like_FMN-bd"/>
</dbReference>
<comment type="function">
    <text evidence="1 11">Catalyzes the synthesis of 5,6-dihydrouridine (D), a modified base found in the D-loop of most tRNAs, via the reduction of the C5-C6 double bond in target uridines.</text>
</comment>
<feature type="binding site" evidence="13">
    <location>
        <position position="145"/>
    </location>
    <ligand>
        <name>FMN</name>
        <dbReference type="ChEBI" id="CHEBI:58210"/>
    </ligand>
</feature>
<dbReference type="PANTHER" id="PTHR45846:SF1">
    <property type="entry name" value="TRNA-DIHYDROURIDINE(47) SYNTHASE [NAD(P)(+)]-LIKE"/>
    <property type="match status" value="1"/>
</dbReference>
<evidence type="ECO:0000256" key="4">
    <source>
        <dbReference type="ARBA" id="ARBA00022643"/>
    </source>
</evidence>
<dbReference type="EC" id="1.3.1.-" evidence="11"/>
<evidence type="ECO:0000256" key="2">
    <source>
        <dbReference type="ARBA" id="ARBA00022555"/>
    </source>
</evidence>
<dbReference type="CDD" id="cd02801">
    <property type="entry name" value="DUS_like_FMN"/>
    <property type="match status" value="1"/>
</dbReference>
<dbReference type="Gene3D" id="3.20.20.70">
    <property type="entry name" value="Aldolase class I"/>
    <property type="match status" value="1"/>
</dbReference>
<comment type="catalytic activity">
    <reaction evidence="10">
        <text>a 5,6-dihydrouridine in tRNA + NAD(+) = a uridine in tRNA + NADH + H(+)</text>
        <dbReference type="Rhea" id="RHEA:54452"/>
        <dbReference type="Rhea" id="RHEA-COMP:13339"/>
        <dbReference type="Rhea" id="RHEA-COMP:13887"/>
        <dbReference type="ChEBI" id="CHEBI:15378"/>
        <dbReference type="ChEBI" id="CHEBI:57540"/>
        <dbReference type="ChEBI" id="CHEBI:57945"/>
        <dbReference type="ChEBI" id="CHEBI:65315"/>
        <dbReference type="ChEBI" id="CHEBI:74443"/>
    </reaction>
</comment>
<evidence type="ECO:0000256" key="13">
    <source>
        <dbReference type="PIRSR" id="PIRSR006621-2"/>
    </source>
</evidence>
<evidence type="ECO:0000256" key="6">
    <source>
        <dbReference type="ARBA" id="ARBA00022857"/>
    </source>
</evidence>
<evidence type="ECO:0000256" key="11">
    <source>
        <dbReference type="PIRNR" id="PIRNR006621"/>
    </source>
</evidence>
<evidence type="ECO:0000259" key="14">
    <source>
        <dbReference type="Pfam" id="PF01207"/>
    </source>
</evidence>
<dbReference type="Proteomes" id="UP000053469">
    <property type="component" value="Unassembled WGS sequence"/>
</dbReference>
<evidence type="ECO:0000256" key="10">
    <source>
        <dbReference type="ARBA" id="ARBA00048802"/>
    </source>
</evidence>
<sequence>MNIYQKIKKKKGYISALAPMEGVTDTVFRQVLCDIGRPDLFFTEFLNVEGFCSKGKEKVIHRLDFTRKERPIIVQLWGNTVEDYVETLKYIKKLRPNGIDINIGCSVRDIVSGGRCSALIKEKLLVKEIIEAVQGTSGGLPVSVKTRLGYDEVDVEGWIGFLLTLDLDLITVHGRISKEGYSTPSRWDKIAECVKLRDEISPETLIIGNGDIKSLKQGEKYVKRYGVDGFMIARGIMNNPWLFSGRKSEEISTREKVDILIKHLRLFDKTWEGEKPFNSQKKYIKAYISGFDGANELRKELMATSTTEEVVKILDNFC</sequence>
<evidence type="ECO:0000256" key="9">
    <source>
        <dbReference type="ARBA" id="ARBA00048205"/>
    </source>
</evidence>
<dbReference type="GO" id="GO:0017150">
    <property type="term" value="F:tRNA dihydrouridine synthase activity"/>
    <property type="evidence" value="ECO:0007669"/>
    <property type="project" value="InterPro"/>
</dbReference>
<dbReference type="InterPro" id="IPR024036">
    <property type="entry name" value="tRNA-dHydroUridine_Synthase_C"/>
</dbReference>
<feature type="binding site" evidence="13">
    <location>
        <position position="173"/>
    </location>
    <ligand>
        <name>FMN</name>
        <dbReference type="ChEBI" id="CHEBI:58210"/>
    </ligand>
</feature>
<feature type="active site" description="Proton donor" evidence="12">
    <location>
        <position position="105"/>
    </location>
</feature>
<dbReference type="EMBL" id="LGGI01000040">
    <property type="protein sequence ID" value="KUK67104.1"/>
    <property type="molecule type" value="Genomic_DNA"/>
</dbReference>
<dbReference type="GO" id="GO:0050660">
    <property type="term" value="F:flavin adenine dinucleotide binding"/>
    <property type="evidence" value="ECO:0007669"/>
    <property type="project" value="InterPro"/>
</dbReference>
<evidence type="ECO:0000256" key="5">
    <source>
        <dbReference type="ARBA" id="ARBA00022694"/>
    </source>
</evidence>
<dbReference type="InterPro" id="IPR013785">
    <property type="entry name" value="Aldolase_TIM"/>
</dbReference>
<organism evidence="15 16">
    <name type="scientific">candidate division WS6 bacterium 36_33</name>
    <dbReference type="NCBI Taxonomy" id="1641388"/>
    <lineage>
        <taxon>Bacteria</taxon>
        <taxon>Candidatus Dojkabacteria</taxon>
    </lineage>
</organism>
<feature type="binding site" evidence="13">
    <location>
        <begin position="233"/>
        <end position="234"/>
    </location>
    <ligand>
        <name>FMN</name>
        <dbReference type="ChEBI" id="CHEBI:58210"/>
    </ligand>
</feature>
<evidence type="ECO:0000256" key="1">
    <source>
        <dbReference type="ARBA" id="ARBA00002790"/>
    </source>
</evidence>
<proteinExistence type="inferred from homology"/>
<keyword evidence="6" id="KW-0521">NADP</keyword>
<accession>A0A117LTU8</accession>
<feature type="binding site" evidence="13">
    <location>
        <position position="75"/>
    </location>
    <ligand>
        <name>FMN</name>
        <dbReference type="ChEBI" id="CHEBI:58210"/>
    </ligand>
</feature>
<evidence type="ECO:0000256" key="7">
    <source>
        <dbReference type="ARBA" id="ARBA00022884"/>
    </source>
</evidence>
<keyword evidence="4 11" id="KW-0288">FMN</keyword>
<evidence type="ECO:0000256" key="8">
    <source>
        <dbReference type="ARBA" id="ARBA00023002"/>
    </source>
</evidence>
<reference evidence="16" key="1">
    <citation type="journal article" date="2015" name="MBio">
        <title>Genome-Resolved Metagenomic Analysis Reveals Roles for Candidate Phyla and Other Microbial Community Members in Biogeochemical Transformations in Oil Reservoirs.</title>
        <authorList>
            <person name="Hu P."/>
            <person name="Tom L."/>
            <person name="Singh A."/>
            <person name="Thomas B.C."/>
            <person name="Baker B.J."/>
            <person name="Piceno Y.M."/>
            <person name="Andersen G.L."/>
            <person name="Banfield J.F."/>
        </authorList>
    </citation>
    <scope>NUCLEOTIDE SEQUENCE [LARGE SCALE GENOMIC DNA]</scope>
</reference>
<dbReference type="PATRIC" id="fig|1641388.3.peg.304"/>
<comment type="cofactor">
    <cofactor evidence="11 13">
        <name>FMN</name>
        <dbReference type="ChEBI" id="CHEBI:58210"/>
    </cofactor>
</comment>
<keyword evidence="8 11" id="KW-0560">Oxidoreductase</keyword>
<dbReference type="SUPFAM" id="SSF51395">
    <property type="entry name" value="FMN-linked oxidoreductases"/>
    <property type="match status" value="1"/>
</dbReference>
<dbReference type="InterPro" id="IPR001269">
    <property type="entry name" value="DUS_fam"/>
</dbReference>
<dbReference type="PIRSF" id="PIRSF006621">
    <property type="entry name" value="Dus"/>
    <property type="match status" value="1"/>
</dbReference>
<name>A0A117LTU8_9BACT</name>
<comment type="similarity">
    <text evidence="11">Belongs to the dus family.</text>
</comment>
<dbReference type="Pfam" id="PF01207">
    <property type="entry name" value="Dus"/>
    <property type="match status" value="1"/>
</dbReference>
<dbReference type="GO" id="GO:0000049">
    <property type="term" value="F:tRNA binding"/>
    <property type="evidence" value="ECO:0007669"/>
    <property type="project" value="UniProtKB-KW"/>
</dbReference>
<dbReference type="AlphaFoldDB" id="A0A117LTU8"/>
<evidence type="ECO:0000313" key="16">
    <source>
        <dbReference type="Proteomes" id="UP000053469"/>
    </source>
</evidence>
<comment type="caution">
    <text evidence="15">The sequence shown here is derived from an EMBL/GenBank/DDBJ whole genome shotgun (WGS) entry which is preliminary data.</text>
</comment>
<comment type="catalytic activity">
    <reaction evidence="9">
        <text>a 5,6-dihydrouridine in tRNA + NADP(+) = a uridine in tRNA + NADPH + H(+)</text>
        <dbReference type="Rhea" id="RHEA:23624"/>
        <dbReference type="Rhea" id="RHEA-COMP:13339"/>
        <dbReference type="Rhea" id="RHEA-COMP:13887"/>
        <dbReference type="ChEBI" id="CHEBI:15378"/>
        <dbReference type="ChEBI" id="CHEBI:57783"/>
        <dbReference type="ChEBI" id="CHEBI:58349"/>
        <dbReference type="ChEBI" id="CHEBI:65315"/>
        <dbReference type="ChEBI" id="CHEBI:74443"/>
    </reaction>
</comment>
<keyword evidence="3 11" id="KW-0285">Flavoprotein</keyword>
<dbReference type="PANTHER" id="PTHR45846">
    <property type="entry name" value="TRNA-DIHYDROURIDINE(47) SYNTHASE [NAD(P)(+)]-LIKE"/>
    <property type="match status" value="1"/>
</dbReference>
<evidence type="ECO:0000256" key="12">
    <source>
        <dbReference type="PIRSR" id="PIRSR006621-1"/>
    </source>
</evidence>
<keyword evidence="7" id="KW-0694">RNA-binding</keyword>
<evidence type="ECO:0000256" key="3">
    <source>
        <dbReference type="ARBA" id="ARBA00022630"/>
    </source>
</evidence>
<keyword evidence="13" id="KW-0547">Nucleotide-binding</keyword>